<dbReference type="RefSeq" id="XP_020049523.1">
    <property type="nucleotide sequence ID" value="XM_020190293.1"/>
</dbReference>
<reference evidence="5" key="1">
    <citation type="submission" date="2016-05" db="EMBL/GenBank/DDBJ databases">
        <title>Comparative genomics of biotechnologically important yeasts.</title>
        <authorList>
            <consortium name="DOE Joint Genome Institute"/>
            <person name="Riley R."/>
            <person name="Haridas S."/>
            <person name="Wolfe K.H."/>
            <person name="Lopes M.R."/>
            <person name="Hittinger C.T."/>
            <person name="Goker M."/>
            <person name="Salamov A."/>
            <person name="Wisecaver J."/>
            <person name="Long T.M."/>
            <person name="Aerts A.L."/>
            <person name="Barry K."/>
            <person name="Choi C."/>
            <person name="Clum A."/>
            <person name="Coughlan A.Y."/>
            <person name="Deshpande S."/>
            <person name="Douglass A.P."/>
            <person name="Hanson S.J."/>
            <person name="Klenk H.-P."/>
            <person name="Labutti K."/>
            <person name="Lapidus A."/>
            <person name="Lindquist E."/>
            <person name="Lipzen A."/>
            <person name="Meier-Kolthoff J.P."/>
            <person name="Ohm R.A."/>
            <person name="Otillar R.P."/>
            <person name="Pangilinan J."/>
            <person name="Peng Y."/>
            <person name="Rokas A."/>
            <person name="Rosa C.A."/>
            <person name="Scheuner C."/>
            <person name="Sibirny A.A."/>
            <person name="Slot J.C."/>
            <person name="Stielow J.B."/>
            <person name="Sun H."/>
            <person name="Kurtzman C.P."/>
            <person name="Blackwell M."/>
            <person name="Grigoriev I.V."/>
            <person name="Jeffries T.W."/>
        </authorList>
    </citation>
    <scope>NUCLEOTIDE SEQUENCE [LARGE SCALE GENOMIC DNA]</scope>
    <source>
        <strain evidence="5">DSM 1968</strain>
    </source>
</reference>
<evidence type="ECO:0000313" key="5">
    <source>
        <dbReference type="Proteomes" id="UP000095038"/>
    </source>
</evidence>
<dbReference type="PANTHER" id="PTHR43272:SF33">
    <property type="entry name" value="AMP-BINDING DOMAIN-CONTAINING PROTEIN-RELATED"/>
    <property type="match status" value="1"/>
</dbReference>
<sequence>MASSENIYPVCYPDIITEHTSIEEALQSFPLPTKQINRSYHVENSKKTGYSPVFRNISAKHGLITTMHPDLTTVYDIFQFTAKSSAKSPFLGRRIFHPSTNEFDDFYTYDDFETVQHQRDHLGSGILSIIEQKFPELLSNDNSHDGNKFVLSIFASNCPEWIITDLMCHAYSIPNTTLYDTLGPKSSFYILSLTQSPIIILTKDKILKICELVSNYDQFKDDFKDIKQTLKINLKLMISIDDLDPETDQNLFQLTKSLNVSLCSFNEILSIGESNPHPNVPPNANDLFTISFTSGTTGTPKGVELTHANFMTAVSFLYCHVDVPKNAHSLCFLPLAHVLERYKVVYEISAGAALAFPHIPGKVQTYIDDIKIMGNSTHLCAVPRLYNRIESGLKQNLKSIPGFKGYLIRYIVGFKQRLLFNYHVSESAWLNQLLNKFFINKIKSKIGFKDLNFLISGSAPLNEKSIKYLRAALACRFFIGYGSTETFAAIAISDSLDIKPDNCGPVGVTAELKLKDVPELNYTWDLNKSGEILVSGPQISNHYYKDDKKTAESFEEDELVPGKKWFKTGDIAKIDEKHGNKIIIIDRVKNFFKLSQGEYIAVEKVENSYSTYCANLIDHIFIYGDSYQSYLVGIVGITSAYDENIEGFNNEGFNKSLETLLGKKLKNNDLSLRRFLILEMNQLISPSGLFGFEKIKNCYFKVSPMTIDNDCLTPTLKIKRFSCKKEFKGDIERLYKEGALNLRKY</sequence>
<dbReference type="InParanoid" id="A0A1D2VNN8"/>
<dbReference type="InterPro" id="IPR042099">
    <property type="entry name" value="ANL_N_sf"/>
</dbReference>
<evidence type="ECO:0000259" key="3">
    <source>
        <dbReference type="Pfam" id="PF00501"/>
    </source>
</evidence>
<dbReference type="PANTHER" id="PTHR43272">
    <property type="entry name" value="LONG-CHAIN-FATTY-ACID--COA LIGASE"/>
    <property type="match status" value="1"/>
</dbReference>
<dbReference type="GeneID" id="30963929"/>
<evidence type="ECO:0000256" key="2">
    <source>
        <dbReference type="ARBA" id="ARBA00022840"/>
    </source>
</evidence>
<protein>
    <submittedName>
        <fullName evidence="4">Acetyl-CoA synthetase-like protein</fullName>
    </submittedName>
</protein>
<dbReference type="PROSITE" id="PS00455">
    <property type="entry name" value="AMP_BINDING"/>
    <property type="match status" value="1"/>
</dbReference>
<dbReference type="OrthoDB" id="1700726at2759"/>
<evidence type="ECO:0000313" key="4">
    <source>
        <dbReference type="EMBL" id="ODV63216.1"/>
    </source>
</evidence>
<proteinExistence type="predicted"/>
<keyword evidence="5" id="KW-1185">Reference proteome</keyword>
<dbReference type="InterPro" id="IPR000873">
    <property type="entry name" value="AMP-dep_synth/lig_dom"/>
</dbReference>
<keyword evidence="1" id="KW-0547">Nucleotide-binding</keyword>
<dbReference type="GO" id="GO:0004467">
    <property type="term" value="F:long-chain fatty acid-CoA ligase activity"/>
    <property type="evidence" value="ECO:0007669"/>
    <property type="project" value="TreeGrafter"/>
</dbReference>
<accession>A0A1D2VNN8</accession>
<dbReference type="AlphaFoldDB" id="A0A1D2VNN8"/>
<dbReference type="Proteomes" id="UP000095038">
    <property type="component" value="Unassembled WGS sequence"/>
</dbReference>
<dbReference type="Pfam" id="PF00501">
    <property type="entry name" value="AMP-binding"/>
    <property type="match status" value="1"/>
</dbReference>
<dbReference type="STRING" id="1344418.A0A1D2VNN8"/>
<dbReference type="GO" id="GO:0005524">
    <property type="term" value="F:ATP binding"/>
    <property type="evidence" value="ECO:0007669"/>
    <property type="project" value="UniProtKB-KW"/>
</dbReference>
<organism evidence="4 5">
    <name type="scientific">Ascoidea rubescens DSM 1968</name>
    <dbReference type="NCBI Taxonomy" id="1344418"/>
    <lineage>
        <taxon>Eukaryota</taxon>
        <taxon>Fungi</taxon>
        <taxon>Dikarya</taxon>
        <taxon>Ascomycota</taxon>
        <taxon>Saccharomycotina</taxon>
        <taxon>Saccharomycetes</taxon>
        <taxon>Ascoideaceae</taxon>
        <taxon>Ascoidea</taxon>
    </lineage>
</organism>
<dbReference type="EMBL" id="KV454476">
    <property type="protein sequence ID" value="ODV63216.1"/>
    <property type="molecule type" value="Genomic_DNA"/>
</dbReference>
<dbReference type="InterPro" id="IPR020845">
    <property type="entry name" value="AMP-binding_CS"/>
</dbReference>
<evidence type="ECO:0000256" key="1">
    <source>
        <dbReference type="ARBA" id="ARBA00022741"/>
    </source>
</evidence>
<gene>
    <name evidence="4" type="ORF">ASCRUDRAFT_31701</name>
</gene>
<keyword evidence="2" id="KW-0067">ATP-binding</keyword>
<feature type="domain" description="AMP-dependent synthetase/ligase" evidence="3">
    <location>
        <begin position="152"/>
        <end position="544"/>
    </location>
</feature>
<dbReference type="SUPFAM" id="SSF56801">
    <property type="entry name" value="Acetyl-CoA synthetase-like"/>
    <property type="match status" value="1"/>
</dbReference>
<name>A0A1D2VNN8_9ASCO</name>
<dbReference type="GO" id="GO:0005783">
    <property type="term" value="C:endoplasmic reticulum"/>
    <property type="evidence" value="ECO:0007669"/>
    <property type="project" value="TreeGrafter"/>
</dbReference>
<dbReference type="GO" id="GO:0016020">
    <property type="term" value="C:membrane"/>
    <property type="evidence" value="ECO:0007669"/>
    <property type="project" value="TreeGrafter"/>
</dbReference>
<dbReference type="Gene3D" id="3.40.50.12780">
    <property type="entry name" value="N-terminal domain of ligase-like"/>
    <property type="match status" value="1"/>
</dbReference>